<proteinExistence type="predicted"/>
<evidence type="ECO:0000313" key="1">
    <source>
        <dbReference type="EMBL" id="PBK98422.1"/>
    </source>
</evidence>
<evidence type="ECO:0000313" key="2">
    <source>
        <dbReference type="Proteomes" id="UP000217790"/>
    </source>
</evidence>
<protein>
    <submittedName>
        <fullName evidence="1">Uncharacterized protein</fullName>
    </submittedName>
</protein>
<dbReference type="AlphaFoldDB" id="A0A2H3E3Y2"/>
<dbReference type="Proteomes" id="UP000217790">
    <property type="component" value="Unassembled WGS sequence"/>
</dbReference>
<dbReference type="InParanoid" id="A0A2H3E3Y2"/>
<reference evidence="2" key="1">
    <citation type="journal article" date="2017" name="Nat. Ecol. Evol.">
        <title>Genome expansion and lineage-specific genetic innovations in the forest pathogenic fungi Armillaria.</title>
        <authorList>
            <person name="Sipos G."/>
            <person name="Prasanna A.N."/>
            <person name="Walter M.C."/>
            <person name="O'Connor E."/>
            <person name="Balint B."/>
            <person name="Krizsan K."/>
            <person name="Kiss B."/>
            <person name="Hess J."/>
            <person name="Varga T."/>
            <person name="Slot J."/>
            <person name="Riley R."/>
            <person name="Boka B."/>
            <person name="Rigling D."/>
            <person name="Barry K."/>
            <person name="Lee J."/>
            <person name="Mihaltcheva S."/>
            <person name="LaButti K."/>
            <person name="Lipzen A."/>
            <person name="Waldron R."/>
            <person name="Moloney N.M."/>
            <person name="Sperisen C."/>
            <person name="Kredics L."/>
            <person name="Vagvoelgyi C."/>
            <person name="Patrignani A."/>
            <person name="Fitzpatrick D."/>
            <person name="Nagy I."/>
            <person name="Doyle S."/>
            <person name="Anderson J.B."/>
            <person name="Grigoriev I.V."/>
            <person name="Gueldener U."/>
            <person name="Muensterkoetter M."/>
            <person name="Nagy L.G."/>
        </authorList>
    </citation>
    <scope>NUCLEOTIDE SEQUENCE [LARGE SCALE GENOMIC DNA]</scope>
    <source>
        <strain evidence="2">Ar21-2</strain>
    </source>
</reference>
<name>A0A2H3E3Y2_ARMGA</name>
<keyword evidence="2" id="KW-1185">Reference proteome</keyword>
<gene>
    <name evidence="1" type="ORF">ARMGADRAFT_575780</name>
</gene>
<organism evidence="1 2">
    <name type="scientific">Armillaria gallica</name>
    <name type="common">Bulbous honey fungus</name>
    <name type="synonym">Armillaria bulbosa</name>
    <dbReference type="NCBI Taxonomy" id="47427"/>
    <lineage>
        <taxon>Eukaryota</taxon>
        <taxon>Fungi</taxon>
        <taxon>Dikarya</taxon>
        <taxon>Basidiomycota</taxon>
        <taxon>Agaricomycotina</taxon>
        <taxon>Agaricomycetes</taxon>
        <taxon>Agaricomycetidae</taxon>
        <taxon>Agaricales</taxon>
        <taxon>Marasmiineae</taxon>
        <taxon>Physalacriaceae</taxon>
        <taxon>Armillaria</taxon>
    </lineage>
</organism>
<sequence>MTETTTSPHCDVTYSRSHIQTVALQGRTLSSTDSCRRQPLDSMAPIIDVGDAPGAQTARCQQDAIHLPRDTMRVQTPKCLPSHLRIPAALKRRHARMRRRDEGEVFFFCCEETCGSGITMSKDLTSPRLASISNPQTPRRAFIVKPRLFAGVTFATSCYHIPSNAWMPSSLSLGRVLFPP</sequence>
<dbReference type="EMBL" id="KZ293648">
    <property type="protein sequence ID" value="PBK98422.1"/>
    <property type="molecule type" value="Genomic_DNA"/>
</dbReference>
<accession>A0A2H3E3Y2</accession>